<keyword evidence="2 4" id="KW-0378">Hydrolase</keyword>
<name>A0ABT3CYR0_9BACT</name>
<dbReference type="PANTHER" id="PTHR31339:SF9">
    <property type="entry name" value="PLASMIN AND FIBRONECTIN-BINDING PROTEIN A"/>
    <property type="match status" value="1"/>
</dbReference>
<dbReference type="PROSITE" id="PS00502">
    <property type="entry name" value="POLYGALACTURONASE"/>
    <property type="match status" value="1"/>
</dbReference>
<dbReference type="InterPro" id="IPR006626">
    <property type="entry name" value="PbH1"/>
</dbReference>
<accession>A0ABT3CYR0</accession>
<evidence type="ECO:0000256" key="5">
    <source>
        <dbReference type="SAM" id="SignalP"/>
    </source>
</evidence>
<dbReference type="InterPro" id="IPR012334">
    <property type="entry name" value="Pectin_lyas_fold"/>
</dbReference>
<gene>
    <name evidence="7" type="ORF">N7U62_19310</name>
</gene>
<keyword evidence="8" id="KW-1185">Reference proteome</keyword>
<feature type="domain" description="Rhamnogalacturonase A/B/Epimerase-like pectate lyase" evidence="6">
    <location>
        <begin position="64"/>
        <end position="119"/>
    </location>
</feature>
<feature type="signal peptide" evidence="5">
    <location>
        <begin position="1"/>
        <end position="21"/>
    </location>
</feature>
<protein>
    <submittedName>
        <fullName evidence="7">Glycoside hydrolase family 28 protein</fullName>
    </submittedName>
</protein>
<feature type="chain" id="PRO_5046114157" evidence="5">
    <location>
        <begin position="22"/>
        <end position="569"/>
    </location>
</feature>
<dbReference type="PROSITE" id="PS51257">
    <property type="entry name" value="PROKAR_LIPOPROTEIN"/>
    <property type="match status" value="1"/>
</dbReference>
<dbReference type="InterPro" id="IPR051801">
    <property type="entry name" value="GH28_Enzymes"/>
</dbReference>
<evidence type="ECO:0000256" key="2">
    <source>
        <dbReference type="ARBA" id="ARBA00022801"/>
    </source>
</evidence>
<sequence length="569" mass="61649">MKLKKNRILLAALALSMAGVACQPTQQQSAPTELAQTSEMDALYEGLEFDMPRVQEASFPDYKVSIADFGAIGDGLVDNSEAIAKAIDDVASNGGGTVVIPRGLWLTGPITMKSNINLHAAAGALVLFSTDKSVYPLIETSFEGLDTYRLTSPINGKGLENIAITGTGTFDGNGQVWRAVKKGKMSPSQWSKLLKSGGVLSDNGNTWYPSQAYKDANALTKNFNVAPFETREEFEAIRDFLRPVMLSLVECNKVLLDGPTFQNSPAWNLHPLMCENVILRNLNIRNPWYSQNGDGLDLESCKNALVYNNTFDVGDDAICFKSGKDEDGRKRGMPTENVIVKNNVVYHGHGGFVVGSEMSGGMNNVHVSNCTFIGTDTGLRFKSTRGRGGVVENIYISNIDMINIPTEAIRFNLFYGGQSPVLEEGQEDKMGTKAEPVPVTEETPSFRNIHMKNITSTGSKAAAFFMGLPEMKLQNVTLENAMLDAEKGITMVDVDGITLKNVKLVNRKGTSVVIYNGANVDIDAQIESAGNEPIVKVLGAETKAVSLKTNLEEGQVSVSESLKAEVTFQ</sequence>
<evidence type="ECO:0000313" key="8">
    <source>
        <dbReference type="Proteomes" id="UP001300692"/>
    </source>
</evidence>
<dbReference type="Pfam" id="PF12708">
    <property type="entry name" value="Pect-lyase_RHGA_epim"/>
    <property type="match status" value="1"/>
</dbReference>
<organism evidence="7 8">
    <name type="scientific">Reichenbachiella ulvae</name>
    <dbReference type="NCBI Taxonomy" id="2980104"/>
    <lineage>
        <taxon>Bacteria</taxon>
        <taxon>Pseudomonadati</taxon>
        <taxon>Bacteroidota</taxon>
        <taxon>Cytophagia</taxon>
        <taxon>Cytophagales</taxon>
        <taxon>Reichenbachiellaceae</taxon>
        <taxon>Reichenbachiella</taxon>
    </lineage>
</organism>
<keyword evidence="3 4" id="KW-0326">Glycosidase</keyword>
<comment type="similarity">
    <text evidence="1 4">Belongs to the glycosyl hydrolase 28 family.</text>
</comment>
<proteinExistence type="inferred from homology"/>
<comment type="caution">
    <text evidence="7">The sequence shown here is derived from an EMBL/GenBank/DDBJ whole genome shotgun (WGS) entry which is preliminary data.</text>
</comment>
<dbReference type="Gene3D" id="2.160.20.10">
    <property type="entry name" value="Single-stranded right-handed beta-helix, Pectin lyase-like"/>
    <property type="match status" value="1"/>
</dbReference>
<dbReference type="Pfam" id="PF00295">
    <property type="entry name" value="Glyco_hydro_28"/>
    <property type="match status" value="1"/>
</dbReference>
<evidence type="ECO:0000256" key="3">
    <source>
        <dbReference type="ARBA" id="ARBA00023295"/>
    </source>
</evidence>
<reference evidence="7 8" key="1">
    <citation type="submission" date="2022-10" db="EMBL/GenBank/DDBJ databases">
        <title>Comparative genomics and taxonomic characterization of three novel marine species of genus Reichenbachiella exhibiting antioxidant and polysaccharide degradation activities.</title>
        <authorList>
            <person name="Muhammad N."/>
            <person name="Lee Y.-J."/>
            <person name="Ko J."/>
            <person name="Kim S.-G."/>
        </authorList>
    </citation>
    <scope>NUCLEOTIDE SEQUENCE [LARGE SCALE GENOMIC DNA]</scope>
    <source>
        <strain evidence="7 8">ABR2-5</strain>
    </source>
</reference>
<dbReference type="Proteomes" id="UP001300692">
    <property type="component" value="Unassembled WGS sequence"/>
</dbReference>
<dbReference type="SUPFAM" id="SSF51126">
    <property type="entry name" value="Pectin lyase-like"/>
    <property type="match status" value="1"/>
</dbReference>
<evidence type="ECO:0000256" key="4">
    <source>
        <dbReference type="RuleBase" id="RU361169"/>
    </source>
</evidence>
<evidence type="ECO:0000313" key="7">
    <source>
        <dbReference type="EMBL" id="MCV9388836.1"/>
    </source>
</evidence>
<keyword evidence="5" id="KW-0732">Signal</keyword>
<evidence type="ECO:0000256" key="1">
    <source>
        <dbReference type="ARBA" id="ARBA00008834"/>
    </source>
</evidence>
<dbReference type="EMBL" id="JAOYOD010000001">
    <property type="protein sequence ID" value="MCV9388836.1"/>
    <property type="molecule type" value="Genomic_DNA"/>
</dbReference>
<dbReference type="SMART" id="SM00710">
    <property type="entry name" value="PbH1"/>
    <property type="match status" value="6"/>
</dbReference>
<dbReference type="GO" id="GO:0016787">
    <property type="term" value="F:hydrolase activity"/>
    <property type="evidence" value="ECO:0007669"/>
    <property type="project" value="UniProtKB-KW"/>
</dbReference>
<dbReference type="InterPro" id="IPR011050">
    <property type="entry name" value="Pectin_lyase_fold/virulence"/>
</dbReference>
<evidence type="ECO:0000259" key="6">
    <source>
        <dbReference type="Pfam" id="PF12708"/>
    </source>
</evidence>
<dbReference type="RefSeq" id="WP_264139725.1">
    <property type="nucleotide sequence ID" value="NZ_JAOYOD010000001.1"/>
</dbReference>
<dbReference type="InterPro" id="IPR024535">
    <property type="entry name" value="RHGA/B-epi-like_pectate_lyase"/>
</dbReference>
<dbReference type="InterPro" id="IPR000743">
    <property type="entry name" value="Glyco_hydro_28"/>
</dbReference>
<dbReference type="PANTHER" id="PTHR31339">
    <property type="entry name" value="PECTIN LYASE-RELATED"/>
    <property type="match status" value="1"/>
</dbReference>